<protein>
    <recommendedName>
        <fullName evidence="14">MACPF domain-containing protein</fullName>
    </recommendedName>
</protein>
<evidence type="ECO:0000256" key="8">
    <source>
        <dbReference type="PROSITE-ProRule" id="PRU00076"/>
    </source>
</evidence>
<dbReference type="Pfam" id="PF01823">
    <property type="entry name" value="MACPF"/>
    <property type="match status" value="1"/>
</dbReference>
<dbReference type="GO" id="GO:0005509">
    <property type="term" value="F:calcium ion binding"/>
    <property type="evidence" value="ECO:0007669"/>
    <property type="project" value="InterPro"/>
</dbReference>
<feature type="region of interest" description="Disordered" evidence="9">
    <location>
        <begin position="429"/>
        <end position="451"/>
    </location>
</feature>
<evidence type="ECO:0000313" key="13">
    <source>
        <dbReference type="Proteomes" id="UP000663879"/>
    </source>
</evidence>
<evidence type="ECO:0000313" key="12">
    <source>
        <dbReference type="EMBL" id="CAF0723375.1"/>
    </source>
</evidence>
<accession>A0A813MRU4</accession>
<comment type="subcellular location">
    <subcellularLocation>
        <location evidence="1">Secreted</location>
    </subcellularLocation>
</comment>
<dbReference type="SUPFAM" id="SSF57184">
    <property type="entry name" value="Growth factor receptor domain"/>
    <property type="match status" value="6"/>
</dbReference>
<feature type="domain" description="EGF-like" evidence="10">
    <location>
        <begin position="1499"/>
        <end position="1539"/>
    </location>
</feature>
<keyword evidence="6" id="KW-1015">Disulfide bond</keyword>
<dbReference type="FunFam" id="2.10.25.10:FF:000038">
    <property type="entry name" value="Fibrillin 2"/>
    <property type="match status" value="7"/>
</dbReference>
<dbReference type="InterPro" id="IPR018097">
    <property type="entry name" value="EGF_Ca-bd_CS"/>
</dbReference>
<evidence type="ECO:0000256" key="3">
    <source>
        <dbReference type="ARBA" id="ARBA00022536"/>
    </source>
</evidence>
<feature type="domain" description="EGF-like" evidence="10">
    <location>
        <begin position="1751"/>
        <end position="1793"/>
    </location>
</feature>
<dbReference type="PROSITE" id="PS51412">
    <property type="entry name" value="MACPF_2"/>
    <property type="match status" value="1"/>
</dbReference>
<feature type="domain" description="EGF-like" evidence="10">
    <location>
        <begin position="1094"/>
        <end position="1134"/>
    </location>
</feature>
<evidence type="ECO:0000256" key="2">
    <source>
        <dbReference type="ARBA" id="ARBA00022525"/>
    </source>
</evidence>
<evidence type="ECO:0000256" key="5">
    <source>
        <dbReference type="ARBA" id="ARBA00022737"/>
    </source>
</evidence>
<name>A0A813MRU4_9BILA</name>
<feature type="domain" description="EGF-like" evidence="10">
    <location>
        <begin position="1667"/>
        <end position="1705"/>
    </location>
</feature>
<feature type="region of interest" description="Disordered" evidence="9">
    <location>
        <begin position="128"/>
        <end position="159"/>
    </location>
</feature>
<dbReference type="FunFam" id="2.10.25.10:FF:000014">
    <property type="entry name" value="Latent-transforming growth factor beta-binding protein 3"/>
    <property type="match status" value="4"/>
</dbReference>
<organism evidence="12 13">
    <name type="scientific">Brachionus calyciflorus</name>
    <dbReference type="NCBI Taxonomy" id="104777"/>
    <lineage>
        <taxon>Eukaryota</taxon>
        <taxon>Metazoa</taxon>
        <taxon>Spiralia</taxon>
        <taxon>Gnathifera</taxon>
        <taxon>Rotifera</taxon>
        <taxon>Eurotatoria</taxon>
        <taxon>Monogononta</taxon>
        <taxon>Pseudotrocha</taxon>
        <taxon>Ploima</taxon>
        <taxon>Brachionidae</taxon>
        <taxon>Brachionus</taxon>
    </lineage>
</organism>
<evidence type="ECO:0000259" key="10">
    <source>
        <dbReference type="PROSITE" id="PS50026"/>
    </source>
</evidence>
<feature type="domain" description="MACPF" evidence="11">
    <location>
        <begin position="172"/>
        <end position="541"/>
    </location>
</feature>
<feature type="domain" description="EGF-like" evidence="10">
    <location>
        <begin position="1286"/>
        <end position="1324"/>
    </location>
</feature>
<dbReference type="Pfam" id="PF07645">
    <property type="entry name" value="EGF_CA"/>
    <property type="match status" value="15"/>
</dbReference>
<comment type="caution">
    <text evidence="12">The sequence shown here is derived from an EMBL/GenBank/DDBJ whole genome shotgun (WGS) entry which is preliminary data.</text>
</comment>
<dbReference type="SMART" id="SM00181">
    <property type="entry name" value="EGF"/>
    <property type="match status" value="20"/>
</dbReference>
<feature type="domain" description="EGF-like" evidence="10">
    <location>
        <begin position="1837"/>
        <end position="1879"/>
    </location>
</feature>
<keyword evidence="3 8" id="KW-0245">EGF-like domain</keyword>
<dbReference type="InterPro" id="IPR052235">
    <property type="entry name" value="Nephronectin_domain"/>
</dbReference>
<dbReference type="PANTHER" id="PTHR24050">
    <property type="entry name" value="PA14 DOMAIN-CONTAINING PROTEIN"/>
    <property type="match status" value="1"/>
</dbReference>
<feature type="domain" description="EGF-like" evidence="10">
    <location>
        <begin position="1540"/>
        <end position="1583"/>
    </location>
</feature>
<proteinExistence type="predicted"/>
<reference evidence="12" key="1">
    <citation type="submission" date="2021-02" db="EMBL/GenBank/DDBJ databases">
        <authorList>
            <person name="Nowell W R."/>
        </authorList>
    </citation>
    <scope>NUCLEOTIDE SEQUENCE</scope>
    <source>
        <strain evidence="12">Ploen Becks lab</strain>
    </source>
</reference>
<dbReference type="EMBL" id="CAJNOC010000179">
    <property type="protein sequence ID" value="CAF0723375.1"/>
    <property type="molecule type" value="Genomic_DNA"/>
</dbReference>
<dbReference type="InterPro" id="IPR009030">
    <property type="entry name" value="Growth_fac_rcpt_cys_sf"/>
</dbReference>
<keyword evidence="13" id="KW-1185">Reference proteome</keyword>
<evidence type="ECO:0000256" key="9">
    <source>
        <dbReference type="SAM" id="MobiDB-lite"/>
    </source>
</evidence>
<feature type="domain" description="EGF-like" evidence="10">
    <location>
        <begin position="1584"/>
        <end position="1626"/>
    </location>
</feature>
<keyword evidence="7" id="KW-0325">Glycoprotein</keyword>
<feature type="domain" description="EGF-like" evidence="10">
    <location>
        <begin position="1794"/>
        <end position="1836"/>
    </location>
</feature>
<dbReference type="InterPro" id="IPR020864">
    <property type="entry name" value="MACPF"/>
</dbReference>
<dbReference type="InterPro" id="IPR049883">
    <property type="entry name" value="NOTCH1_EGF-like"/>
</dbReference>
<dbReference type="PROSITE" id="PS01186">
    <property type="entry name" value="EGF_2"/>
    <property type="match status" value="10"/>
</dbReference>
<dbReference type="InterPro" id="IPR000152">
    <property type="entry name" value="EGF-type_Asp/Asn_hydroxyl_site"/>
</dbReference>
<evidence type="ECO:0000256" key="6">
    <source>
        <dbReference type="ARBA" id="ARBA00023157"/>
    </source>
</evidence>
<feature type="domain" description="EGF-like" evidence="10">
    <location>
        <begin position="1328"/>
        <end position="1369"/>
    </location>
</feature>
<dbReference type="PROSITE" id="PS50026">
    <property type="entry name" value="EGF_3"/>
    <property type="match status" value="15"/>
</dbReference>
<dbReference type="FunFam" id="2.10.25.10:FF:000653">
    <property type="entry name" value="Putative Fibrillin-1"/>
    <property type="match status" value="1"/>
</dbReference>
<dbReference type="OrthoDB" id="10065366at2759"/>
<feature type="region of interest" description="Disordered" evidence="9">
    <location>
        <begin position="78"/>
        <end position="100"/>
    </location>
</feature>
<feature type="domain" description="EGF-like" evidence="10">
    <location>
        <begin position="1409"/>
        <end position="1447"/>
    </location>
</feature>
<comment type="caution">
    <text evidence="8">Lacks conserved residue(s) required for the propagation of feature annotation.</text>
</comment>
<evidence type="ECO:0008006" key="14">
    <source>
        <dbReference type="Google" id="ProtNLM"/>
    </source>
</evidence>
<dbReference type="CDD" id="cd00054">
    <property type="entry name" value="EGF_CA"/>
    <property type="match status" value="17"/>
</dbReference>
<feature type="domain" description="EGF-like" evidence="10">
    <location>
        <begin position="1176"/>
        <end position="1217"/>
    </location>
</feature>
<evidence type="ECO:0000259" key="11">
    <source>
        <dbReference type="PROSITE" id="PS51412"/>
    </source>
</evidence>
<dbReference type="SMART" id="SM00179">
    <property type="entry name" value="EGF_CA"/>
    <property type="match status" value="20"/>
</dbReference>
<sequence length="2171" mass="247603">MQNKALVHNDDGVMLEDEIEYEIFENENVNDNFVRDHEVLSKRVKRQTDKFLKSYLKNLKDGQEIVLSSGTGFNSGSRFKTGDVHIRKEKNQKDSPEVTESSKLKFSYPFGLGSFLLSGCYQFTGMPDSKTTENTATQTDDSSGFDNKRKKRDTNQKNNMTDMKSFCSRYAKLEPVKECNKMIPGAYTLGTGFDIKYENSENSRRKSIITRYCNYQKFFNHNSVPDIMTANGIYDTKTQTSTFGESSDYMKFVASRSNLDRYTNVFSSDSKNAYGGANDQKILNPGLGNSNEEANKENFFDQNVKKQTEASEYWLFQIQSTVLIYDLILDQIKPWNIDPEFLVDFLFLPDSYFYEDAPAKFDRFILRYGTHVVVSAKFGGEFKLMHTMHKTKTTSIETFSQQCIQDSMKMFSRSWSANANLFIVNSQNKGQKTNNETRKEEQKSEKEKGEIKKNEYSSTYISVKGGSQEIAAIVANLNQPDFSDTFISWLKTVHKYPRAFDFKYESIVSILDINVQMLFGHISDKERRICTDYAKKHCKFGFTMEEFEKKWQDKLNALKFAITIYLKEPTGLTSTKFFIKKGTTECRFNIMNYLSPSIEDLFNGNKEFQMTFNLNMDEKIDSNFSLPKNEFFFKRNDEIHFMKRDEFWLAKRRSDIYTYQSARLINEPFKSLSEKNYINILGLILEYNQDDSTVSVVNLNQILKEYSVITNCDFQIKAIRLNNSLINPFLSLNVKSKSSHSLKRDAKNVEKRQANVKRCKKLYQSLQMSLNNVKNLNPFWINLWNKVIGVIDYLDPIQSVKTTWDLKYAVLPCELKWSNNLMMVLPKKDNEGKCLKFTAASEDEIFVVIATTPSDQNTWYIFQITTKGVVFYREGRAMLLNEDSAGGTTGNRDIYQNFFICLNYEKRKYSGVEVSGLYIQYGIQIDSDETSHLYLSYFDKQPLEPVYYSFGSRNADVQILNAHLEPFKEDEQINLRCRHSSTLNRAVDSICDYKCHPACDGCTEPYKVTACKKCLNASIVLNYTNGVQEVLCIESCPKGYEADSDNYNKRCKDINECLINDNECQKNSYCVNTEGSYKCVCKEGFIGNGIFCQDINECRLKSDNCSTKAQCLNLVGSFKCSCLPGFTGNGYICTDIDECTAKISNCPWNTECKNTIGSYECICPNGFKMVNQDCLEIDECSQNTHNCVGPHTQCKNLFGSYECVCEKGFGMYNGTCQDLNECHALSYPCNSNIHKCVNTFGSFNCECKYGPEKIDSVISTTCKYVTETSTNPCNFGFYSNNGKCIDINECHVSLHNCDSDTSCINTIGSFYCNCATGFAIDESLRCRDIDECELGLQNCQFDEICINTIGSYFCKCIQDNTTLSAKKCVADSGGINMNCYIVNGLQVCNCDKGFEIKNSNISSFQTCEDIDECKLNLTLCGPNAKCINLYGSYECECISGFLPRYELNNFECEDLDECSCSCLNSCDPESGVCINTFGNYECKCKNGFFGNGRLGGCFDIDECKLNQTKCKSNSKCINTIGGYYCKCDSGYYEGELMCEEINECLDQGKEKECQKKNSHCINTPGSYECECFSGFKKIGQECIDVNECIEGLHNCKNDSICLNTIGGFNCKCSDGFQWSQNMELCEDINECDANLCDENSECINLIGSYKCECKHGWILNDQNICQDVNECTSGNHQCSLNSKCYNTAGSYECRCNYGFSGDGFSCYDIDECTEEENICKDVYLKCVNTIGSYECKCIDGFISGSNGVCLDVNECELFHPCNENSICVNTLGSFKCECVSGFERFSLNSNQCYDIDECKDESQMNECHHYAKCENTYGSYNCSCLDGFYGNGTYCEDINECHLSQNSSKSLCNETGICVNTIGHYRCDCFNGFKNSENSTECIDEDECENETCFSKSLIEGDICYAFGLCRNTFGSFLCECFDGFEYNEDQGYCTDIDECAKLENDLQIKNACHQNPLFMATCVNRCGNYSCECRDTNTTITDIYDYNKCYMRNEIRDFIFNLYLERIKLNIFLKDMNVSFETCNETNGLKSQNTSISLDSFHQFITKISDQNWFPIYLDNSAWSNIEFVCQIKLSILLVLKEKNSLNDFRQILLEDPSRKRCSLYTSVIIEYGTLLTASIIYKLGLTWDLLGENKDCIETFNLMHDSSELNQTSNYKIVFRNPNLNFNFF</sequence>
<dbReference type="InterPro" id="IPR024731">
    <property type="entry name" value="NELL2-like_EGF"/>
</dbReference>
<dbReference type="PANTHER" id="PTHR24050:SF28">
    <property type="entry name" value="UROMODULIN-LIKE"/>
    <property type="match status" value="1"/>
</dbReference>
<gene>
    <name evidence="12" type="ORF">OXX778_LOCUS2325</name>
</gene>
<dbReference type="SMART" id="SM00457">
    <property type="entry name" value="MACPF"/>
    <property type="match status" value="1"/>
</dbReference>
<feature type="compositionally biased region" description="Polar residues" evidence="9">
    <location>
        <begin position="132"/>
        <end position="145"/>
    </location>
</feature>
<dbReference type="Pfam" id="PF12947">
    <property type="entry name" value="EGF_3"/>
    <property type="match status" value="3"/>
</dbReference>
<dbReference type="SUPFAM" id="SSF57196">
    <property type="entry name" value="EGF/Laminin"/>
    <property type="match status" value="5"/>
</dbReference>
<feature type="compositionally biased region" description="Basic and acidic residues" evidence="9">
    <location>
        <begin position="80"/>
        <end position="100"/>
    </location>
</feature>
<dbReference type="PROSITE" id="PS01187">
    <property type="entry name" value="EGF_CA"/>
    <property type="match status" value="5"/>
</dbReference>
<feature type="compositionally biased region" description="Basic and acidic residues" evidence="9">
    <location>
        <begin position="435"/>
        <end position="451"/>
    </location>
</feature>
<keyword evidence="5" id="KW-0677">Repeat</keyword>
<evidence type="ECO:0000256" key="4">
    <source>
        <dbReference type="ARBA" id="ARBA00022729"/>
    </source>
</evidence>
<feature type="domain" description="EGF-like" evidence="10">
    <location>
        <begin position="1053"/>
        <end position="1093"/>
    </location>
</feature>
<feature type="domain" description="EGF-like" evidence="10">
    <location>
        <begin position="1135"/>
        <end position="1175"/>
    </location>
</feature>
<dbReference type="GO" id="GO:0005576">
    <property type="term" value="C:extracellular region"/>
    <property type="evidence" value="ECO:0007669"/>
    <property type="project" value="UniProtKB-SubCell"/>
</dbReference>
<dbReference type="InterPro" id="IPR000742">
    <property type="entry name" value="EGF"/>
</dbReference>
<keyword evidence="2" id="KW-0964">Secreted</keyword>
<dbReference type="InterPro" id="IPR001881">
    <property type="entry name" value="EGF-like_Ca-bd_dom"/>
</dbReference>
<dbReference type="Gene3D" id="2.10.25.10">
    <property type="entry name" value="Laminin"/>
    <property type="match status" value="19"/>
</dbReference>
<keyword evidence="4" id="KW-0732">Signal</keyword>
<evidence type="ECO:0000256" key="1">
    <source>
        <dbReference type="ARBA" id="ARBA00004613"/>
    </source>
</evidence>
<dbReference type="PROSITE" id="PS00010">
    <property type="entry name" value="ASX_HYDROXYL"/>
    <property type="match status" value="16"/>
</dbReference>
<dbReference type="Proteomes" id="UP000663879">
    <property type="component" value="Unassembled WGS sequence"/>
</dbReference>
<evidence type="ECO:0000256" key="7">
    <source>
        <dbReference type="ARBA" id="ARBA00023180"/>
    </source>
</evidence>
<feature type="domain" description="EGF-like" evidence="10">
    <location>
        <begin position="1627"/>
        <end position="1666"/>
    </location>
</feature>